<protein>
    <submittedName>
        <fullName evidence="1">Uncharacterized protein</fullName>
    </submittedName>
</protein>
<dbReference type="AlphaFoldDB" id="A0AAE3VAG8"/>
<dbReference type="EMBL" id="JAUSTO010000006">
    <property type="protein sequence ID" value="MDQ0152463.1"/>
    <property type="molecule type" value="Genomic_DNA"/>
</dbReference>
<sequence length="32" mass="3732">MINRCIEELRTSGQIDQWIAEYSDYAKTLGIN</sequence>
<name>A0AAE3VAG8_9FIRM</name>
<accession>A0AAE3VAG8</accession>
<organism evidence="1 2">
    <name type="scientific">Moryella indoligenes</name>
    <dbReference type="NCBI Taxonomy" id="371674"/>
    <lineage>
        <taxon>Bacteria</taxon>
        <taxon>Bacillati</taxon>
        <taxon>Bacillota</taxon>
        <taxon>Clostridia</taxon>
        <taxon>Lachnospirales</taxon>
        <taxon>Lachnospiraceae</taxon>
        <taxon>Moryella</taxon>
    </lineage>
</organism>
<evidence type="ECO:0000313" key="1">
    <source>
        <dbReference type="EMBL" id="MDQ0152463.1"/>
    </source>
</evidence>
<keyword evidence="2" id="KW-1185">Reference proteome</keyword>
<evidence type="ECO:0000313" key="2">
    <source>
        <dbReference type="Proteomes" id="UP001241537"/>
    </source>
</evidence>
<comment type="caution">
    <text evidence="1">The sequence shown here is derived from an EMBL/GenBank/DDBJ whole genome shotgun (WGS) entry which is preliminary data.</text>
</comment>
<gene>
    <name evidence="1" type="ORF">J2S20_001155</name>
</gene>
<dbReference type="Proteomes" id="UP001241537">
    <property type="component" value="Unassembled WGS sequence"/>
</dbReference>
<proteinExistence type="predicted"/>
<reference evidence="1" key="1">
    <citation type="submission" date="2023-07" db="EMBL/GenBank/DDBJ databases">
        <title>Genomic Encyclopedia of Type Strains, Phase IV (KMG-IV): sequencing the most valuable type-strain genomes for metagenomic binning, comparative biology and taxonomic classification.</title>
        <authorList>
            <person name="Goeker M."/>
        </authorList>
    </citation>
    <scope>NUCLEOTIDE SEQUENCE</scope>
    <source>
        <strain evidence="1">DSM 19659</strain>
    </source>
</reference>